<dbReference type="AlphaFoldDB" id="A0A0A9B3Q6"/>
<protein>
    <submittedName>
        <fullName evidence="1">Uncharacterized protein</fullName>
    </submittedName>
</protein>
<name>A0A0A9B3Q6_ARUDO</name>
<dbReference type="EMBL" id="GBRH01241117">
    <property type="protein sequence ID" value="JAD56778.1"/>
    <property type="molecule type" value="Transcribed_RNA"/>
</dbReference>
<organism evidence="1">
    <name type="scientific">Arundo donax</name>
    <name type="common">Giant reed</name>
    <name type="synonym">Donax arundinaceus</name>
    <dbReference type="NCBI Taxonomy" id="35708"/>
    <lineage>
        <taxon>Eukaryota</taxon>
        <taxon>Viridiplantae</taxon>
        <taxon>Streptophyta</taxon>
        <taxon>Embryophyta</taxon>
        <taxon>Tracheophyta</taxon>
        <taxon>Spermatophyta</taxon>
        <taxon>Magnoliopsida</taxon>
        <taxon>Liliopsida</taxon>
        <taxon>Poales</taxon>
        <taxon>Poaceae</taxon>
        <taxon>PACMAD clade</taxon>
        <taxon>Arundinoideae</taxon>
        <taxon>Arundineae</taxon>
        <taxon>Arundo</taxon>
    </lineage>
</organism>
<reference evidence="1" key="2">
    <citation type="journal article" date="2015" name="Data Brief">
        <title>Shoot transcriptome of the giant reed, Arundo donax.</title>
        <authorList>
            <person name="Barrero R.A."/>
            <person name="Guerrero F.D."/>
            <person name="Moolhuijzen P."/>
            <person name="Goolsby J.A."/>
            <person name="Tidwell J."/>
            <person name="Bellgard S.E."/>
            <person name="Bellgard M.I."/>
        </authorList>
    </citation>
    <scope>NUCLEOTIDE SEQUENCE</scope>
    <source>
        <tissue evidence="1">Shoot tissue taken approximately 20 cm above the soil surface</tissue>
    </source>
</reference>
<reference evidence="1" key="1">
    <citation type="submission" date="2014-09" db="EMBL/GenBank/DDBJ databases">
        <authorList>
            <person name="Magalhaes I.L.F."/>
            <person name="Oliveira U."/>
            <person name="Santos F.R."/>
            <person name="Vidigal T.H.D.A."/>
            <person name="Brescovit A.D."/>
            <person name="Santos A.J."/>
        </authorList>
    </citation>
    <scope>NUCLEOTIDE SEQUENCE</scope>
    <source>
        <tissue evidence="1">Shoot tissue taken approximately 20 cm above the soil surface</tissue>
    </source>
</reference>
<proteinExistence type="predicted"/>
<accession>A0A0A9B3Q6</accession>
<sequence>MYSLHSVMFIHFIEDLLLHNFSIVEIKSIVGRSASYAFQFFLVGHRLLTCWKNHI</sequence>
<evidence type="ECO:0000313" key="1">
    <source>
        <dbReference type="EMBL" id="JAD56778.1"/>
    </source>
</evidence>